<organism evidence="2 3">
    <name type="scientific">Aquimarina muelleri</name>
    <dbReference type="NCBI Taxonomy" id="279356"/>
    <lineage>
        <taxon>Bacteria</taxon>
        <taxon>Pseudomonadati</taxon>
        <taxon>Bacteroidota</taxon>
        <taxon>Flavobacteriia</taxon>
        <taxon>Flavobacteriales</taxon>
        <taxon>Flavobacteriaceae</taxon>
        <taxon>Aquimarina</taxon>
    </lineage>
</organism>
<evidence type="ECO:0000313" key="2">
    <source>
        <dbReference type="EMBL" id="GGX05443.1"/>
    </source>
</evidence>
<reference evidence="2 3" key="1">
    <citation type="journal article" date="2014" name="Int. J. Syst. Evol. Microbiol.">
        <title>Complete genome sequence of Corynebacterium casei LMG S-19264T (=DSM 44701T), isolated from a smear-ripened cheese.</title>
        <authorList>
            <consortium name="US DOE Joint Genome Institute (JGI-PGF)"/>
            <person name="Walter F."/>
            <person name="Albersmeier A."/>
            <person name="Kalinowski J."/>
            <person name="Ruckert C."/>
        </authorList>
    </citation>
    <scope>NUCLEOTIDE SEQUENCE [LARGE SCALE GENOMIC DNA]</scope>
    <source>
        <strain evidence="2 3">KCTC 12285</strain>
    </source>
</reference>
<evidence type="ECO:0000313" key="3">
    <source>
        <dbReference type="Proteomes" id="UP000601108"/>
    </source>
</evidence>
<dbReference type="AlphaFoldDB" id="A0A918JT07"/>
<dbReference type="EMBL" id="BMWS01000002">
    <property type="protein sequence ID" value="GGX05443.1"/>
    <property type="molecule type" value="Genomic_DNA"/>
</dbReference>
<keyword evidence="3" id="KW-1185">Reference proteome</keyword>
<feature type="transmembrane region" description="Helical" evidence="1">
    <location>
        <begin position="5"/>
        <end position="23"/>
    </location>
</feature>
<gene>
    <name evidence="2" type="ORF">GCM10007384_03930</name>
</gene>
<comment type="caution">
    <text evidence="2">The sequence shown here is derived from an EMBL/GenBank/DDBJ whole genome shotgun (WGS) entry which is preliminary data.</text>
</comment>
<dbReference type="RefSeq" id="WP_027410888.1">
    <property type="nucleotide sequence ID" value="NZ_BMWS01000002.1"/>
</dbReference>
<accession>A0A918JT07</accession>
<dbReference type="PROSITE" id="PS51257">
    <property type="entry name" value="PROKAR_LIPOPROTEIN"/>
    <property type="match status" value="1"/>
</dbReference>
<feature type="transmembrane region" description="Helical" evidence="1">
    <location>
        <begin position="91"/>
        <end position="110"/>
    </location>
</feature>
<protein>
    <submittedName>
        <fullName evidence="2">Uncharacterized protein</fullName>
    </submittedName>
</protein>
<feature type="transmembrane region" description="Helical" evidence="1">
    <location>
        <begin position="62"/>
        <end position="79"/>
    </location>
</feature>
<proteinExistence type="predicted"/>
<feature type="transmembrane region" description="Helical" evidence="1">
    <location>
        <begin position="29"/>
        <end position="50"/>
    </location>
</feature>
<sequence length="134" mass="15348">MKKVLFIINTLAFAITLGCYITMGEIGGLYIQIFLGCIQISIGLGFFIRWKKHSSTIKKNVLVYWSIVLLYSILFLLIIEKSHVYKDVELVFLAIIPMSIAAYSVCITYLNMRYKKVLDTVSISINTIQKRNVK</sequence>
<keyword evidence="1" id="KW-0812">Transmembrane</keyword>
<evidence type="ECO:0000256" key="1">
    <source>
        <dbReference type="SAM" id="Phobius"/>
    </source>
</evidence>
<name>A0A918JT07_9FLAO</name>
<keyword evidence="1" id="KW-0472">Membrane</keyword>
<keyword evidence="1" id="KW-1133">Transmembrane helix</keyword>
<dbReference type="Proteomes" id="UP000601108">
    <property type="component" value="Unassembled WGS sequence"/>
</dbReference>